<dbReference type="CDD" id="cd00037">
    <property type="entry name" value="CLECT"/>
    <property type="match status" value="1"/>
</dbReference>
<proteinExistence type="predicted"/>
<dbReference type="Gene3D" id="2.60.120.290">
    <property type="entry name" value="Spermadhesin, CUB domain"/>
    <property type="match status" value="1"/>
</dbReference>
<dbReference type="FunFam" id="2.60.120.290:FF:000001">
    <property type="entry name" value="CUB and sushi domain-containing protein 3 isoform X1"/>
    <property type="match status" value="1"/>
</dbReference>
<dbReference type="Gene3D" id="3.10.100.10">
    <property type="entry name" value="Mannose-Binding Protein A, subunit A"/>
    <property type="match status" value="1"/>
</dbReference>
<dbReference type="CDD" id="cd00041">
    <property type="entry name" value="CUB"/>
    <property type="match status" value="1"/>
</dbReference>
<dbReference type="Proteomes" id="UP000046392">
    <property type="component" value="Unplaced"/>
</dbReference>
<sequence>MFIKYFIFLATINYIYGQTPTCQKGWKYDTSMNACYYTSSNYYSFTNAKKACQNMNSTLTYVKSFTEDEVVKTLVEYTSEHQEFWLGGERKSSDKNFYWLDGTPISNSHFDNWMIGYPNTDDGNCVAMRFENFFLNGFVNNDCLSLKKFICAIYNYADLPTESTSSCPPQNYNASTKGSISSPGYPSNYPNDADCIYIIVAPEGKKIMLTVNFFQTESCCDWLYIHDGKNSNSNKIASLRGDVPAGTTFNSTTNVMYIRFTSDKNNNDKGFNIEYESI</sequence>
<dbReference type="PROSITE" id="PS50041">
    <property type="entry name" value="C_TYPE_LECTIN_2"/>
    <property type="match status" value="1"/>
</dbReference>
<dbReference type="InterPro" id="IPR016186">
    <property type="entry name" value="C-type_lectin-like/link_sf"/>
</dbReference>
<dbReference type="InterPro" id="IPR035914">
    <property type="entry name" value="Sperma_CUB_dom_sf"/>
</dbReference>
<organism evidence="6 7">
    <name type="scientific">Strongyloides papillosus</name>
    <name type="common">Intestinal threadworm</name>
    <dbReference type="NCBI Taxonomy" id="174720"/>
    <lineage>
        <taxon>Eukaryota</taxon>
        <taxon>Metazoa</taxon>
        <taxon>Ecdysozoa</taxon>
        <taxon>Nematoda</taxon>
        <taxon>Chromadorea</taxon>
        <taxon>Rhabditida</taxon>
        <taxon>Tylenchina</taxon>
        <taxon>Panagrolaimomorpha</taxon>
        <taxon>Strongyloidoidea</taxon>
        <taxon>Strongyloididae</taxon>
        <taxon>Strongyloides</taxon>
    </lineage>
</organism>
<evidence type="ECO:0000256" key="3">
    <source>
        <dbReference type="SAM" id="SignalP"/>
    </source>
</evidence>
<name>A0A0N5B6D4_STREA</name>
<dbReference type="PROSITE" id="PS01180">
    <property type="entry name" value="CUB"/>
    <property type="match status" value="1"/>
</dbReference>
<dbReference type="InterPro" id="IPR000859">
    <property type="entry name" value="CUB_dom"/>
</dbReference>
<dbReference type="STRING" id="174720.A0A0N5B6D4"/>
<dbReference type="AlphaFoldDB" id="A0A0N5B6D4"/>
<accession>A0A0N5B6D4</accession>
<dbReference type="Pfam" id="PF00059">
    <property type="entry name" value="Lectin_C"/>
    <property type="match status" value="1"/>
</dbReference>
<comment type="caution">
    <text evidence="2">Lacks conserved residue(s) required for the propagation of feature annotation.</text>
</comment>
<feature type="chain" id="PRO_5005893954" evidence="3">
    <location>
        <begin position="18"/>
        <end position="278"/>
    </location>
</feature>
<keyword evidence="1" id="KW-1015">Disulfide bond</keyword>
<keyword evidence="6" id="KW-1185">Reference proteome</keyword>
<dbReference type="SMART" id="SM00034">
    <property type="entry name" value="CLECT"/>
    <property type="match status" value="1"/>
</dbReference>
<dbReference type="WBParaSite" id="SPAL_0000162400.1">
    <property type="protein sequence ID" value="SPAL_0000162400.1"/>
    <property type="gene ID" value="SPAL_0000162400"/>
</dbReference>
<dbReference type="InterPro" id="IPR050976">
    <property type="entry name" value="Snaclec"/>
</dbReference>
<keyword evidence="3" id="KW-0732">Signal</keyword>
<protein>
    <submittedName>
        <fullName evidence="7">C-type LECtin</fullName>
    </submittedName>
</protein>
<dbReference type="PANTHER" id="PTHR22991">
    <property type="entry name" value="PROTEIN CBG13490"/>
    <property type="match status" value="1"/>
</dbReference>
<dbReference type="SUPFAM" id="SSF49854">
    <property type="entry name" value="Spermadhesin, CUB domain"/>
    <property type="match status" value="1"/>
</dbReference>
<feature type="domain" description="C-type lectin" evidence="5">
    <location>
        <begin position="31"/>
        <end position="152"/>
    </location>
</feature>
<evidence type="ECO:0000313" key="6">
    <source>
        <dbReference type="Proteomes" id="UP000046392"/>
    </source>
</evidence>
<dbReference type="SMART" id="SM00042">
    <property type="entry name" value="CUB"/>
    <property type="match status" value="1"/>
</dbReference>
<evidence type="ECO:0000313" key="7">
    <source>
        <dbReference type="WBParaSite" id="SPAL_0000162400.1"/>
    </source>
</evidence>
<dbReference type="Pfam" id="PF00431">
    <property type="entry name" value="CUB"/>
    <property type="match status" value="1"/>
</dbReference>
<evidence type="ECO:0000259" key="4">
    <source>
        <dbReference type="PROSITE" id="PS01180"/>
    </source>
</evidence>
<feature type="domain" description="CUB" evidence="4">
    <location>
        <begin position="167"/>
        <end position="278"/>
    </location>
</feature>
<dbReference type="InterPro" id="IPR001304">
    <property type="entry name" value="C-type_lectin-like"/>
</dbReference>
<evidence type="ECO:0000259" key="5">
    <source>
        <dbReference type="PROSITE" id="PS50041"/>
    </source>
</evidence>
<reference evidence="7" key="1">
    <citation type="submission" date="2017-02" db="UniProtKB">
        <authorList>
            <consortium name="WormBaseParasite"/>
        </authorList>
    </citation>
    <scope>IDENTIFICATION</scope>
</reference>
<feature type="signal peptide" evidence="3">
    <location>
        <begin position="1"/>
        <end position="17"/>
    </location>
</feature>
<dbReference type="InterPro" id="IPR016187">
    <property type="entry name" value="CTDL_fold"/>
</dbReference>
<evidence type="ECO:0000256" key="1">
    <source>
        <dbReference type="ARBA" id="ARBA00023157"/>
    </source>
</evidence>
<evidence type="ECO:0000256" key="2">
    <source>
        <dbReference type="PROSITE-ProRule" id="PRU00059"/>
    </source>
</evidence>
<dbReference type="PANTHER" id="PTHR22991:SF40">
    <property type="entry name" value="PROTEIN CBG13490"/>
    <property type="match status" value="1"/>
</dbReference>
<dbReference type="SUPFAM" id="SSF56436">
    <property type="entry name" value="C-type lectin-like"/>
    <property type="match status" value="1"/>
</dbReference>